<dbReference type="PANTHER" id="PTHR24093">
    <property type="entry name" value="CATION TRANSPORTING ATPASE"/>
    <property type="match status" value="1"/>
</dbReference>
<dbReference type="SFLD" id="SFLDG00002">
    <property type="entry name" value="C1.7:_P-type_atpase_like"/>
    <property type="match status" value="1"/>
</dbReference>
<dbReference type="Pfam" id="PF13246">
    <property type="entry name" value="Cation_ATPase"/>
    <property type="match status" value="1"/>
</dbReference>
<dbReference type="SFLD" id="SFLDS00003">
    <property type="entry name" value="Haloacid_Dehalogenase"/>
    <property type="match status" value="1"/>
</dbReference>
<evidence type="ECO:0000313" key="10">
    <source>
        <dbReference type="Proteomes" id="UP000779508"/>
    </source>
</evidence>
<comment type="caution">
    <text evidence="9">The sequence shown here is derived from an EMBL/GenBank/DDBJ whole genome shotgun (WGS) entry which is preliminary data.</text>
</comment>
<name>A0ABS6G2G9_9FIRM</name>
<keyword evidence="5 7" id="KW-1133">Transmembrane helix</keyword>
<dbReference type="RefSeq" id="WP_216415408.1">
    <property type="nucleotide sequence ID" value="NZ_JAHLQK010000002.1"/>
</dbReference>
<dbReference type="InterPro" id="IPR004014">
    <property type="entry name" value="ATPase_P-typ_cation-transptr_N"/>
</dbReference>
<keyword evidence="10" id="KW-1185">Reference proteome</keyword>
<evidence type="ECO:0000256" key="1">
    <source>
        <dbReference type="ARBA" id="ARBA00004127"/>
    </source>
</evidence>
<dbReference type="PANTHER" id="PTHR24093:SF369">
    <property type="entry name" value="CALCIUM-TRANSPORTING ATPASE"/>
    <property type="match status" value="1"/>
</dbReference>
<feature type="transmembrane region" description="Helical" evidence="7">
    <location>
        <begin position="896"/>
        <end position="917"/>
    </location>
</feature>
<evidence type="ECO:0000256" key="5">
    <source>
        <dbReference type="ARBA" id="ARBA00022989"/>
    </source>
</evidence>
<feature type="domain" description="Cation-transporting P-type ATPase N-terminal" evidence="8">
    <location>
        <begin position="2"/>
        <end position="76"/>
    </location>
</feature>
<evidence type="ECO:0000313" key="9">
    <source>
        <dbReference type="EMBL" id="MBU5675917.1"/>
    </source>
</evidence>
<feature type="transmembrane region" description="Helical" evidence="7">
    <location>
        <begin position="257"/>
        <end position="277"/>
    </location>
</feature>
<evidence type="ECO:0000256" key="4">
    <source>
        <dbReference type="ARBA" id="ARBA00022842"/>
    </source>
</evidence>
<dbReference type="InterPro" id="IPR001757">
    <property type="entry name" value="P_typ_ATPase"/>
</dbReference>
<feature type="transmembrane region" description="Helical" evidence="7">
    <location>
        <begin position="90"/>
        <end position="107"/>
    </location>
</feature>
<dbReference type="InterPro" id="IPR018303">
    <property type="entry name" value="ATPase_P-typ_P_site"/>
</dbReference>
<reference evidence="9 10" key="1">
    <citation type="submission" date="2021-06" db="EMBL/GenBank/DDBJ databases">
        <authorList>
            <person name="Sun Q."/>
            <person name="Li D."/>
        </authorList>
    </citation>
    <scope>NUCLEOTIDE SEQUENCE [LARGE SCALE GENOMIC DNA]</scope>
    <source>
        <strain evidence="9 10">MSJ-5</strain>
    </source>
</reference>
<dbReference type="EMBL" id="JAHLQK010000002">
    <property type="protein sequence ID" value="MBU5675917.1"/>
    <property type="molecule type" value="Genomic_DNA"/>
</dbReference>
<dbReference type="SFLD" id="SFLDF00027">
    <property type="entry name" value="p-type_atpase"/>
    <property type="match status" value="1"/>
</dbReference>
<protein>
    <submittedName>
        <fullName evidence="9">Cation-translocating P-type ATPase</fullName>
    </submittedName>
</protein>
<evidence type="ECO:0000256" key="2">
    <source>
        <dbReference type="ARBA" id="ARBA00022692"/>
    </source>
</evidence>
<evidence type="ECO:0000256" key="6">
    <source>
        <dbReference type="ARBA" id="ARBA00023136"/>
    </source>
</evidence>
<dbReference type="NCBIfam" id="TIGR01494">
    <property type="entry name" value="ATPase_P-type"/>
    <property type="match status" value="2"/>
</dbReference>
<dbReference type="Proteomes" id="UP000779508">
    <property type="component" value="Unassembled WGS sequence"/>
</dbReference>
<feature type="transmembrane region" description="Helical" evidence="7">
    <location>
        <begin position="828"/>
        <end position="845"/>
    </location>
</feature>
<gene>
    <name evidence="9" type="ORF">KQI88_05775</name>
</gene>
<dbReference type="SMART" id="SM00831">
    <property type="entry name" value="Cation_ATPase_N"/>
    <property type="match status" value="1"/>
</dbReference>
<keyword evidence="4" id="KW-0460">Magnesium</keyword>
<accession>A0ABS6G2G9</accession>
<dbReference type="InterPro" id="IPR044492">
    <property type="entry name" value="P_typ_ATPase_HD_dom"/>
</dbReference>
<organism evidence="9 10">
    <name type="scientific">Alkaliphilus flagellatus</name>
    <dbReference type="NCBI Taxonomy" id="2841507"/>
    <lineage>
        <taxon>Bacteria</taxon>
        <taxon>Bacillati</taxon>
        <taxon>Bacillota</taxon>
        <taxon>Clostridia</taxon>
        <taxon>Peptostreptococcales</taxon>
        <taxon>Natronincolaceae</taxon>
        <taxon>Alkaliphilus</taxon>
    </lineage>
</organism>
<feature type="transmembrane region" description="Helical" evidence="7">
    <location>
        <begin position="865"/>
        <end position="884"/>
    </location>
</feature>
<comment type="subcellular location">
    <subcellularLocation>
        <location evidence="1">Endomembrane system</location>
        <topology evidence="1">Multi-pass membrane protein</topology>
    </subcellularLocation>
</comment>
<evidence type="ECO:0000259" key="8">
    <source>
        <dbReference type="SMART" id="SM00831"/>
    </source>
</evidence>
<dbReference type="Pfam" id="PF00689">
    <property type="entry name" value="Cation_ATPase_C"/>
    <property type="match status" value="1"/>
</dbReference>
<keyword evidence="6 7" id="KW-0472">Membrane</keyword>
<dbReference type="InterPro" id="IPR059000">
    <property type="entry name" value="ATPase_P-type_domA"/>
</dbReference>
<dbReference type="InterPro" id="IPR006068">
    <property type="entry name" value="ATPase_P-typ_cation-transptr_C"/>
</dbReference>
<sequence length="927" mass="102732">MEFFRKTVDEVLKEFEVNSDTGLTDKQVLDKEKKYGKNQFSKGEKVSIGRKIIEGLKEPMVLILLVAAFITIGMNIYKYFNGLHAEFTESIGIVVAISLSVGIQILMEGKSEKAFDALNNINEDIKVKVLRNGNMDYINKNDVVVGDIVKIETGDKVPADGRLIESSDLKIDESMLTGESIAVAKSANIEVANHNASLPEQVNMVFAGTFVTFGQGVMVVTSVGDNTEMGHIATELKGAMETATPLQEKLDKLAKSISTIGMAASGLIFLFEIYKIYTNNTLSFDTVQNAFMTSIALIVAAVPEGLPTVIAMTLALNIIKMARSNALVRKLVACETVGCINVICSDKTGTLTKNQMEVIDVWSNGDLVNPSELKNKFMIENFTLNSTADIKIEEGNIKFIGNSTECALLKAFNETICSISPKACPNYMNSNFVCGGECKKYHPTKEEFISYGDVRHYSNIAHQYPFTSDTKSMTTVVSEEGFNRVYTKGSPEKIISLCNRIIVGNKVESFTDELKERVNNEIIKLQKEAKRVLAFSHREMTEFYEDWGENQQEIESNMIFDGFVSIADPLREDVYEAIDKCKKSGINLKILTGDNIVTATSIAKQLNIVKEDSIIIEAQEIDNMSNEELLEIMDKIIVIARSKPLTKMRIVNLLKENGNVVAVTGDGINDAPALKNADVGIAMGITGTEVSKEASDIILLDDSFSTIVKSVEWGRGIYENFQRFIQFQLTVNLVAVLTVIICEILGRDLPFTTIQLLWVNLIMDGPPALSLGLESLRKHLMEQEPVKRDASIITKSMLYRIITNGLYIVIMLMILINKNVLGGTLEQQSSITFTTFVLFQLFNAFNSRELGDESVFSNLSNNKSMVAIVGATFVLQVFITQFGGDVFKTAPLSIEMWAKVIGYSFSVVVFSEVIKFVKRRVKLSRVN</sequence>
<dbReference type="Pfam" id="PF00122">
    <property type="entry name" value="E1-E2_ATPase"/>
    <property type="match status" value="1"/>
</dbReference>
<evidence type="ECO:0000256" key="3">
    <source>
        <dbReference type="ARBA" id="ARBA00022723"/>
    </source>
</evidence>
<keyword evidence="3" id="KW-0479">Metal-binding</keyword>
<proteinExistence type="predicted"/>
<feature type="transmembrane region" description="Helical" evidence="7">
    <location>
        <begin position="297"/>
        <end position="319"/>
    </location>
</feature>
<feature type="transmembrane region" description="Helical" evidence="7">
    <location>
        <begin position="60"/>
        <end position="78"/>
    </location>
</feature>
<evidence type="ECO:0000256" key="7">
    <source>
        <dbReference type="SAM" id="Phobius"/>
    </source>
</evidence>
<feature type="transmembrane region" description="Helical" evidence="7">
    <location>
        <begin position="797"/>
        <end position="816"/>
    </location>
</feature>
<feature type="transmembrane region" description="Helical" evidence="7">
    <location>
        <begin position="724"/>
        <end position="746"/>
    </location>
</feature>
<dbReference type="Pfam" id="PF00690">
    <property type="entry name" value="Cation_ATPase_N"/>
    <property type="match status" value="1"/>
</dbReference>
<dbReference type="PROSITE" id="PS00154">
    <property type="entry name" value="ATPASE_E1_E2"/>
    <property type="match status" value="1"/>
</dbReference>
<keyword evidence="2 7" id="KW-0812">Transmembrane</keyword>